<reference evidence="1 2" key="1">
    <citation type="submission" date="2018-08" db="EMBL/GenBank/DDBJ databases">
        <title>Thalassotalea euphylliae genome.</title>
        <authorList>
            <person name="Summers S."/>
            <person name="Rice S.A."/>
            <person name="Freckelton M.L."/>
            <person name="Nedved B.T."/>
            <person name="Hadfield M.G."/>
        </authorList>
    </citation>
    <scope>NUCLEOTIDE SEQUENCE [LARGE SCALE GENOMIC DNA]</scope>
    <source>
        <strain evidence="1 2">H1</strain>
    </source>
</reference>
<dbReference type="OrthoDB" id="7065484at2"/>
<dbReference type="Proteomes" id="UP000256478">
    <property type="component" value="Unassembled WGS sequence"/>
</dbReference>
<comment type="caution">
    <text evidence="1">The sequence shown here is derived from an EMBL/GenBank/DDBJ whole genome shotgun (WGS) entry which is preliminary data.</text>
</comment>
<name>A0A3E0TT28_9GAMM</name>
<sequence length="192" mass="21810">MIIDKDSNQPVRDHANSFFQGGKFEAEDVPWVKVGNLYMSICITGENSWVPLAKDLSAGSKVVVFTGRHGEATGNPTNQFGRIVDKLVYDIEHLKQDRKIVDGLKSQGHNVELLDLYEANDKRTTERLRELIRDKLDRGNVVILAWCFSLFAMDQFKSEIAKTTTAQRIANTNFDKTVKSIVFDRYSWVPKA</sequence>
<dbReference type="EMBL" id="QUOU01000001">
    <property type="protein sequence ID" value="REL27688.1"/>
    <property type="molecule type" value="Genomic_DNA"/>
</dbReference>
<proteinExistence type="predicted"/>
<gene>
    <name evidence="1" type="ORF">DXX93_14735</name>
</gene>
<evidence type="ECO:0000313" key="2">
    <source>
        <dbReference type="Proteomes" id="UP000256478"/>
    </source>
</evidence>
<organism evidence="1 2">
    <name type="scientific">Thalassotalea euphylliae</name>
    <dbReference type="NCBI Taxonomy" id="1655234"/>
    <lineage>
        <taxon>Bacteria</taxon>
        <taxon>Pseudomonadati</taxon>
        <taxon>Pseudomonadota</taxon>
        <taxon>Gammaproteobacteria</taxon>
        <taxon>Alteromonadales</taxon>
        <taxon>Colwelliaceae</taxon>
        <taxon>Thalassotalea</taxon>
    </lineage>
</organism>
<dbReference type="AlphaFoldDB" id="A0A3E0TT28"/>
<accession>A0A3E0TT28</accession>
<evidence type="ECO:0000313" key="1">
    <source>
        <dbReference type="EMBL" id="REL27688.1"/>
    </source>
</evidence>
<protein>
    <submittedName>
        <fullName evidence="1">Uncharacterized protein</fullName>
    </submittedName>
</protein>
<dbReference type="RefSeq" id="WP_116008758.1">
    <property type="nucleotide sequence ID" value="NZ_QUOU01000001.1"/>
</dbReference>